<reference evidence="2" key="1">
    <citation type="submission" date="2023-06" db="EMBL/GenBank/DDBJ databases">
        <authorList>
            <person name="Jiang Y."/>
            <person name="Liu Q."/>
        </authorList>
    </citation>
    <scope>NUCLEOTIDE SEQUENCE</scope>
    <source>
        <strain evidence="2">CGMCC 1.12090</strain>
    </source>
</reference>
<comment type="caution">
    <text evidence="2">The sequence shown here is derived from an EMBL/GenBank/DDBJ whole genome shotgun (WGS) entry which is preliminary data.</text>
</comment>
<evidence type="ECO:0000256" key="1">
    <source>
        <dbReference type="SAM" id="MobiDB-lite"/>
    </source>
</evidence>
<dbReference type="Proteomes" id="UP001169027">
    <property type="component" value="Unassembled WGS sequence"/>
</dbReference>
<organism evidence="2 3">
    <name type="scientific">Variovorax ginsengisoli</name>
    <dbReference type="NCBI Taxonomy" id="363844"/>
    <lineage>
        <taxon>Bacteria</taxon>
        <taxon>Pseudomonadati</taxon>
        <taxon>Pseudomonadota</taxon>
        <taxon>Betaproteobacteria</taxon>
        <taxon>Burkholderiales</taxon>
        <taxon>Comamonadaceae</taxon>
        <taxon>Variovorax</taxon>
    </lineage>
</organism>
<proteinExistence type="predicted"/>
<evidence type="ECO:0000313" key="2">
    <source>
        <dbReference type="EMBL" id="MDO1535523.1"/>
    </source>
</evidence>
<sequence>MNRLLEIGFDPAGHWLLDGVALDFSLARHSTQRNILYAFVCDGQVMYVGRAVQPLARRMAGYRRPAPTQSTNARNHKNIRALLERGSAVEILALPDNGLLHYGQFHLNLAAALEDDLIRVIDPPWNGGQVDDGVHPPATPEERARGEEDGTEPAASAVGGFTFILQPTYFAQGFFNVGVAAQRLLGQDGETLEMFLGDDPQPILGTINRRANTNGTPRIMGGVGLRNWFQAAATVSASISVEVLSPTSIRLRAPPRQPQEAGSALGIERTTQAAIWPRRKEFHVLTYAEGGLAPLSTYAREYGIDSTTLSDFADDVNRLGEPGSLHPRAPVSAVPRALVRAAEDPIALRDQIVAFLHANEATIHASRLLLDFRAPGVAPFVITAIELALASAAPLLEEVVVVE</sequence>
<keyword evidence="3" id="KW-1185">Reference proteome</keyword>
<dbReference type="Gene3D" id="3.40.1440.40">
    <property type="match status" value="1"/>
</dbReference>
<dbReference type="EMBL" id="JAUKVY010000020">
    <property type="protein sequence ID" value="MDO1535523.1"/>
    <property type="molecule type" value="Genomic_DNA"/>
</dbReference>
<dbReference type="RefSeq" id="WP_301813259.1">
    <property type="nucleotide sequence ID" value="NZ_JAUJZH010000020.1"/>
</dbReference>
<gene>
    <name evidence="2" type="ORF">Q2T77_24870</name>
</gene>
<protein>
    <submittedName>
        <fullName evidence="2">GIY-YIG nuclease family protein</fullName>
    </submittedName>
</protein>
<name>A0ABT8S9R1_9BURK</name>
<dbReference type="InterPro" id="IPR044556">
    <property type="entry name" value="EndoII-like_GIY-YIG"/>
</dbReference>
<accession>A0ABT8S9R1</accession>
<dbReference type="InterPro" id="IPR053748">
    <property type="entry name" value="Host_DNA_Degrad_Endo"/>
</dbReference>
<dbReference type="CDD" id="cd10436">
    <property type="entry name" value="GIY-YIG_EndoII_Hpy188I_like"/>
    <property type="match status" value="1"/>
</dbReference>
<feature type="region of interest" description="Disordered" evidence="1">
    <location>
        <begin position="128"/>
        <end position="154"/>
    </location>
</feature>
<evidence type="ECO:0000313" key="3">
    <source>
        <dbReference type="Proteomes" id="UP001169027"/>
    </source>
</evidence>